<evidence type="ECO:0000256" key="1">
    <source>
        <dbReference type="SAM" id="MobiDB-lite"/>
    </source>
</evidence>
<reference evidence="2 3" key="1">
    <citation type="journal article" date="2018" name="New Phytol.">
        <title>Phylogenomics of Endogonaceae and evolution of mycorrhizas within Mucoromycota.</title>
        <authorList>
            <person name="Chang Y."/>
            <person name="Desiro A."/>
            <person name="Na H."/>
            <person name="Sandor L."/>
            <person name="Lipzen A."/>
            <person name="Clum A."/>
            <person name="Barry K."/>
            <person name="Grigoriev I.V."/>
            <person name="Martin F.M."/>
            <person name="Stajich J.E."/>
            <person name="Smith M.E."/>
            <person name="Bonito G."/>
            <person name="Spatafora J.W."/>
        </authorList>
    </citation>
    <scope>NUCLEOTIDE SEQUENCE [LARGE SCALE GENOMIC DNA]</scope>
    <source>
        <strain evidence="2 3">AD002</strain>
    </source>
</reference>
<evidence type="ECO:0000313" key="3">
    <source>
        <dbReference type="Proteomes" id="UP000274822"/>
    </source>
</evidence>
<feature type="region of interest" description="Disordered" evidence="1">
    <location>
        <begin position="89"/>
        <end position="108"/>
    </location>
</feature>
<feature type="non-terminal residue" evidence="2">
    <location>
        <position position="1"/>
    </location>
</feature>
<dbReference type="EMBL" id="RBNJ01001432">
    <property type="protein sequence ID" value="RUS33174.1"/>
    <property type="molecule type" value="Genomic_DNA"/>
</dbReference>
<proteinExistence type="predicted"/>
<accession>A0A433QTQ8</accession>
<keyword evidence="3" id="KW-1185">Reference proteome</keyword>
<organism evidence="2 3">
    <name type="scientific">Jimgerdemannia flammicorona</name>
    <dbReference type="NCBI Taxonomy" id="994334"/>
    <lineage>
        <taxon>Eukaryota</taxon>
        <taxon>Fungi</taxon>
        <taxon>Fungi incertae sedis</taxon>
        <taxon>Mucoromycota</taxon>
        <taxon>Mucoromycotina</taxon>
        <taxon>Endogonomycetes</taxon>
        <taxon>Endogonales</taxon>
        <taxon>Endogonaceae</taxon>
        <taxon>Jimgerdemannia</taxon>
    </lineage>
</organism>
<gene>
    <name evidence="2" type="ORF">BC938DRAFT_472779</name>
</gene>
<comment type="caution">
    <text evidence="2">The sequence shown here is derived from an EMBL/GenBank/DDBJ whole genome shotgun (WGS) entry which is preliminary data.</text>
</comment>
<protein>
    <submittedName>
        <fullName evidence="2">Uncharacterized protein</fullName>
    </submittedName>
</protein>
<sequence>TILEVYIINCKNISTNVPKNIDKNLKGTSVLLSIATGHRPFHVYSTSKFTGLGRGQKKDGEEMQHDVYEGFLVELGEEHLLKLRRRLRRGKGSSVGSKDNNGARREEGWWREGNVPVVGGDVKDEDKRVYGEDVKGLANSALSVVKDKQDIEN</sequence>
<name>A0A433QTQ8_9FUNG</name>
<dbReference type="AlphaFoldDB" id="A0A433QTQ8"/>
<dbReference type="Proteomes" id="UP000274822">
    <property type="component" value="Unassembled WGS sequence"/>
</dbReference>
<evidence type="ECO:0000313" key="2">
    <source>
        <dbReference type="EMBL" id="RUS33174.1"/>
    </source>
</evidence>